<keyword evidence="4" id="KW-1185">Reference proteome</keyword>
<evidence type="ECO:0000313" key="4">
    <source>
        <dbReference type="Proteomes" id="UP000769157"/>
    </source>
</evidence>
<reference evidence="3" key="2">
    <citation type="submission" date="2021-01" db="EMBL/GenBank/DDBJ databases">
        <authorList>
            <person name="Schikora-Tamarit M.A."/>
        </authorList>
    </citation>
    <scope>NUCLEOTIDE SEQUENCE</scope>
    <source>
        <strain evidence="3">CBS6075</strain>
    </source>
</reference>
<gene>
    <name evidence="3" type="ORF">OGAPHI_007426</name>
</gene>
<dbReference type="OrthoDB" id="3992373at2759"/>
<protein>
    <submittedName>
        <fullName evidence="3">Uncharacterized protein</fullName>
    </submittedName>
</protein>
<evidence type="ECO:0000256" key="1">
    <source>
        <dbReference type="SAM" id="Coils"/>
    </source>
</evidence>
<sequence>MPPRPHIVVDRPEFDSSGSQLSVPSFYVSPPSTGYNTPQRSSDRSASLVNVLGSDQRQYLPVPASGDQVSPVRSADSHLRTPRRRQRAACWQLHAKFDELASLLAENLDKRLDSMEAENGKLLEELEYRASELDQLNTELNENLDSLNGYLRVLGAKEEEIGQLYSSDVFNNLNDLDSRLNVVKQNLDLNKSKLDTFDSNLRTIEEFKKYEIISKGVQNNMLLLLFCSLVLLVIRFY</sequence>
<dbReference type="EMBL" id="JAEUBE010000511">
    <property type="protein sequence ID" value="KAH3660221.1"/>
    <property type="molecule type" value="Genomic_DNA"/>
</dbReference>
<evidence type="ECO:0000256" key="2">
    <source>
        <dbReference type="SAM" id="MobiDB-lite"/>
    </source>
</evidence>
<keyword evidence="1" id="KW-0175">Coiled coil</keyword>
<dbReference type="RefSeq" id="XP_046057932.1">
    <property type="nucleotide sequence ID" value="XM_046208821.1"/>
</dbReference>
<comment type="caution">
    <text evidence="3">The sequence shown here is derived from an EMBL/GenBank/DDBJ whole genome shotgun (WGS) entry which is preliminary data.</text>
</comment>
<feature type="compositionally biased region" description="Polar residues" evidence="2">
    <location>
        <begin position="30"/>
        <end position="44"/>
    </location>
</feature>
<accession>A0A9P8NVZ7</accession>
<dbReference type="AlphaFoldDB" id="A0A9P8NVZ7"/>
<dbReference type="InterPro" id="IPR027417">
    <property type="entry name" value="P-loop_NTPase"/>
</dbReference>
<organism evidence="3 4">
    <name type="scientific">Ogataea philodendri</name>
    <dbReference type="NCBI Taxonomy" id="1378263"/>
    <lineage>
        <taxon>Eukaryota</taxon>
        <taxon>Fungi</taxon>
        <taxon>Dikarya</taxon>
        <taxon>Ascomycota</taxon>
        <taxon>Saccharomycotina</taxon>
        <taxon>Pichiomycetes</taxon>
        <taxon>Pichiales</taxon>
        <taxon>Pichiaceae</taxon>
        <taxon>Ogataea</taxon>
    </lineage>
</organism>
<dbReference type="Gene3D" id="3.40.50.300">
    <property type="entry name" value="P-loop containing nucleotide triphosphate hydrolases"/>
    <property type="match status" value="1"/>
</dbReference>
<dbReference type="GeneID" id="70239390"/>
<feature type="region of interest" description="Disordered" evidence="2">
    <location>
        <begin position="1"/>
        <end position="44"/>
    </location>
</feature>
<dbReference type="Proteomes" id="UP000769157">
    <property type="component" value="Unassembled WGS sequence"/>
</dbReference>
<reference evidence="3" key="1">
    <citation type="journal article" date="2021" name="Open Biol.">
        <title>Shared evolutionary footprints suggest mitochondrial oxidative damage underlies multiple complex I losses in fungi.</title>
        <authorList>
            <person name="Schikora-Tamarit M.A."/>
            <person name="Marcet-Houben M."/>
            <person name="Nosek J."/>
            <person name="Gabaldon T."/>
        </authorList>
    </citation>
    <scope>NUCLEOTIDE SEQUENCE</scope>
    <source>
        <strain evidence="3">CBS6075</strain>
    </source>
</reference>
<evidence type="ECO:0000313" key="3">
    <source>
        <dbReference type="EMBL" id="KAH3660221.1"/>
    </source>
</evidence>
<name>A0A9P8NVZ7_9ASCO</name>
<feature type="coiled-coil region" evidence="1">
    <location>
        <begin position="105"/>
        <end position="143"/>
    </location>
</feature>
<proteinExistence type="predicted"/>
<feature type="region of interest" description="Disordered" evidence="2">
    <location>
        <begin position="59"/>
        <end position="81"/>
    </location>
</feature>